<organism evidence="22 23">
    <name type="scientific">Dabieshan tick virus</name>
    <dbReference type="NCBI Taxonomy" id="1608046"/>
    <lineage>
        <taxon>Viruses</taxon>
        <taxon>Riboviria</taxon>
        <taxon>Orthornavirae</taxon>
        <taxon>Negarnaviricota</taxon>
        <taxon>Polyploviricotina</taxon>
        <taxon>Bunyaviricetes</taxon>
        <taxon>Hareavirales</taxon>
        <taxon>Phenuiviridae</taxon>
        <taxon>Uukuvirus</taxon>
        <taxon>Uukuvirus dabieshanense</taxon>
    </lineage>
</organism>
<comment type="subcellular location">
    <subcellularLocation>
        <location evidence="3">Host Golgi apparatus</location>
    </subcellularLocation>
    <subcellularLocation>
        <location evidence="5">Host endoplasmic reticulum-Golgi intermediate compartment</location>
    </subcellularLocation>
    <subcellularLocation>
        <location evidence="4">Virion</location>
    </subcellularLocation>
</comment>
<keyword evidence="11" id="KW-1040">Host Golgi apparatus</keyword>
<dbReference type="RefSeq" id="YP_010839756.1">
    <property type="nucleotide sequence ID" value="NC_078095.1"/>
</dbReference>
<evidence type="ECO:0000256" key="17">
    <source>
        <dbReference type="ARBA" id="ARBA00030436"/>
    </source>
</evidence>
<keyword evidence="22" id="KW-0696">RNA-directed RNA polymerase</keyword>
<protein>
    <recommendedName>
        <fullName evidence="7">RNA-directed RNA polymerase L</fullName>
        <ecNumber evidence="6">2.7.7.48</ecNumber>
    </recommendedName>
    <alternativeName>
        <fullName evidence="16">Large structural protein</fullName>
    </alternativeName>
    <alternativeName>
        <fullName evidence="18">Replicase</fullName>
    </alternativeName>
    <alternativeName>
        <fullName evidence="17">Transcriptase</fullName>
    </alternativeName>
</protein>
<feature type="domain" description="RdRp catalytic" evidence="21">
    <location>
        <begin position="981"/>
        <end position="1175"/>
    </location>
</feature>
<keyword evidence="15" id="KW-0464">Manganese</keyword>
<keyword evidence="9" id="KW-0479">Metal-binding</keyword>
<dbReference type="GO" id="GO:0044172">
    <property type="term" value="C:host cell endoplasmic reticulum-Golgi intermediate compartment"/>
    <property type="evidence" value="ECO:0007669"/>
    <property type="project" value="UniProtKB-SubCell"/>
</dbReference>
<comment type="similarity">
    <text evidence="19">Belongs to the Bunyavirales RNA polymerase family.</text>
</comment>
<evidence type="ECO:0000256" key="20">
    <source>
        <dbReference type="ARBA" id="ARBA00046037"/>
    </source>
</evidence>
<evidence type="ECO:0000256" key="18">
    <source>
        <dbReference type="ARBA" id="ARBA00031012"/>
    </source>
</evidence>
<reference evidence="22 23" key="1">
    <citation type="journal article" date="2015" name="Elife">
        <title>Unprecedented genomic diversity of RNA viruses in arthropods reveals the ancestry of negative-sense RNA viruses.</title>
        <authorList>
            <person name="Li C.X."/>
            <person name="Shi M."/>
            <person name="Tian J.H."/>
            <person name="Lin X.D."/>
            <person name="Kang Y.J."/>
            <person name="Chen L.J."/>
            <person name="Qin X.C."/>
            <person name="Xu J."/>
            <person name="Holmes E.C."/>
            <person name="Zhang Y.Z."/>
        </authorList>
    </citation>
    <scope>NUCLEOTIDE SEQUENCE [LARGE SCALE GENOMIC DNA]</scope>
    <source>
        <strain evidence="22 23">D3</strain>
    </source>
</reference>
<evidence type="ECO:0000256" key="9">
    <source>
        <dbReference type="ARBA" id="ARBA00022723"/>
    </source>
</evidence>
<evidence type="ECO:0000256" key="13">
    <source>
        <dbReference type="ARBA" id="ARBA00022844"/>
    </source>
</evidence>
<evidence type="ECO:0000256" key="19">
    <source>
        <dbReference type="ARBA" id="ARBA00034123"/>
    </source>
</evidence>
<evidence type="ECO:0000256" key="12">
    <source>
        <dbReference type="ARBA" id="ARBA00022842"/>
    </source>
</evidence>
<dbReference type="GO" id="GO:0006351">
    <property type="term" value="P:DNA-templated transcription"/>
    <property type="evidence" value="ECO:0007669"/>
    <property type="project" value="InterPro"/>
</dbReference>
<evidence type="ECO:0000256" key="7">
    <source>
        <dbReference type="ARBA" id="ARBA00018602"/>
    </source>
</evidence>
<dbReference type="PROSITE" id="PS50525">
    <property type="entry name" value="RDRP_SSRNA_NEG_SEG"/>
    <property type="match status" value="1"/>
</dbReference>
<keyword evidence="22" id="KW-0548">Nucleotidyltransferase</keyword>
<evidence type="ECO:0000256" key="6">
    <source>
        <dbReference type="ARBA" id="ARBA00012494"/>
    </source>
</evidence>
<name>A0A0B5KRW0_9VIRU</name>
<evidence type="ECO:0000256" key="2">
    <source>
        <dbReference type="ARBA" id="ARBA00001946"/>
    </source>
</evidence>
<evidence type="ECO:0000256" key="10">
    <source>
        <dbReference type="ARBA" id="ARBA00022801"/>
    </source>
</evidence>
<evidence type="ECO:0000256" key="1">
    <source>
        <dbReference type="ARBA" id="ARBA00001936"/>
    </source>
</evidence>
<comment type="cofactor">
    <cofactor evidence="1">
        <name>Mn(2+)</name>
        <dbReference type="ChEBI" id="CHEBI:29035"/>
    </cofactor>
</comment>
<dbReference type="EC" id="2.7.7.48" evidence="6"/>
<keyword evidence="14" id="KW-1038">Host endoplasmic reticulum</keyword>
<dbReference type="GO" id="GO:0016787">
    <property type="term" value="F:hydrolase activity"/>
    <property type="evidence" value="ECO:0007669"/>
    <property type="project" value="UniProtKB-KW"/>
</dbReference>
<dbReference type="Pfam" id="PF15518">
    <property type="entry name" value="L_protein_N"/>
    <property type="match status" value="1"/>
</dbReference>
<dbReference type="EMBL" id="KM817666">
    <property type="protein sequence ID" value="AJG39236.1"/>
    <property type="molecule type" value="Viral_cRNA"/>
</dbReference>
<dbReference type="KEGG" id="vg:80549732"/>
<dbReference type="InterPro" id="IPR029124">
    <property type="entry name" value="L_protein_N"/>
</dbReference>
<dbReference type="GO" id="GO:0039694">
    <property type="term" value="P:viral RNA genome replication"/>
    <property type="evidence" value="ECO:0007669"/>
    <property type="project" value="InterPro"/>
</dbReference>
<dbReference type="GO" id="GO:0044423">
    <property type="term" value="C:virion component"/>
    <property type="evidence" value="ECO:0007669"/>
    <property type="project" value="UniProtKB-KW"/>
</dbReference>
<evidence type="ECO:0000256" key="11">
    <source>
        <dbReference type="ARBA" id="ARBA00022812"/>
    </source>
</evidence>
<dbReference type="InterPro" id="IPR022531">
    <property type="entry name" value="L_PA-C-like"/>
</dbReference>
<dbReference type="Pfam" id="PF04196">
    <property type="entry name" value="Bunya_RdRp"/>
    <property type="match status" value="1"/>
</dbReference>
<evidence type="ECO:0000256" key="5">
    <source>
        <dbReference type="ARBA" id="ARBA00004452"/>
    </source>
</evidence>
<evidence type="ECO:0000256" key="3">
    <source>
        <dbReference type="ARBA" id="ARBA00004136"/>
    </source>
</evidence>
<dbReference type="GO" id="GO:0044177">
    <property type="term" value="C:host cell Golgi apparatus"/>
    <property type="evidence" value="ECO:0007669"/>
    <property type="project" value="UniProtKB-SubCell"/>
</dbReference>
<keyword evidence="13" id="KW-0946">Virion</keyword>
<dbReference type="Proteomes" id="UP000501963">
    <property type="component" value="Genome"/>
</dbReference>
<evidence type="ECO:0000256" key="14">
    <source>
        <dbReference type="ARBA" id="ARBA00023184"/>
    </source>
</evidence>
<evidence type="ECO:0000256" key="8">
    <source>
        <dbReference type="ARBA" id="ARBA00022679"/>
    </source>
</evidence>
<dbReference type="InterPro" id="IPR007322">
    <property type="entry name" value="RNA_pol_bunyavir"/>
</dbReference>
<dbReference type="InterPro" id="IPR007099">
    <property type="entry name" value="RNA-dir_pol_NSvirus"/>
</dbReference>
<dbReference type="GeneID" id="80549732"/>
<evidence type="ECO:0000313" key="22">
    <source>
        <dbReference type="EMBL" id="AJG39236.1"/>
    </source>
</evidence>
<dbReference type="GO" id="GO:0046872">
    <property type="term" value="F:metal ion binding"/>
    <property type="evidence" value="ECO:0007669"/>
    <property type="project" value="UniProtKB-KW"/>
</dbReference>
<sequence length="2148" mass="245609">MSRSSAFNAICSRSKPDRPFYLPTARHYHCGVLPVMPLYEASRSGDDIHINFSLEQMDSISVGGTGSSLGDPYTLRVPSSQTFIHDFTFAVWADQTDQKLRNHFDILKDGDDLLTPDYITTLSPTEKAVVEFATVRQSQLTTLVTSFDRKTVKYTRALKARSSNECRITFLVVVACSDSVYTNMELTQSEVDELCFRHRVAMELASMLSKQGLVFEGYGDEPSLKREAKALFESMRVDWKELEANFPQMTEEMYRSWLEKPDLNYIKELMDTMMMDSIHQIRAETKIYEMPHADLLQEKTQHLREKIHEFSEMIDQSAERTESRHKSTIPFPAWVPKVLKYSDGSLTKIRNLPGMATPSTTEGRMWAEVLHSVGSGEVEIDREDMQAEYDHAMEFVVEDEKERKNKRKKYRRVAVKLTKEEEIDLACKGFGGKAHKFHPRVKEARKLSKQTFKLSTDTNDIERFVQQDESVFKTEHRQSLFSEFTEAFKNIEEAHAMHGVNETQNLWTQRSKAFYESPLGVWLTMVTAIAIELAASVRQNCKAKQVLIKKLRMFDVFIIIKPTNSTSHIFFTLAISKGSLQCLLSDSEVFKSFHKSGNWYYTELHSFKIPKLTNMTRAMSCIHNLYWFFRDFHGVNFFHPLTLEDSAGLKEAERMTRASMLVFFEDKARTEEIITLSRYVFMEGFVALPAAPNPGKMIKKLPKIFRTKLQVWLANRLFLAMLRITKNPFVAHSVDGKAKWTNMFNMFTGAPVESPKRLISLFYLGYLKNKEEGPDRNGNSQLYEKIIEEEDKFSGRREFLGLKDPPIGDVRTHEYSPSLIKAMSQIGVSILERDYGQNVMERVEDDIDTAISSISLNDMATLKASSSFGPELYKTVHEKPYHRRKVATALMPMVKDKKTHLHHVLTECLEKVEGKGGIHACLFKKQQHGGIREIYVLGIEERVVQLTYETIMKQVCKFFKSETLMNPKQKHIIPSNHGYIASKVCNGIVFTTCSSDDQSRWNQTQHVTKFALMAVNILPKKYHAFILRASALFMRKRIMIDPALLKIMRSITDLKTGSVIFQRMHSAYHGNSEERWLKRGDSYITTETGMMQGILHYTSSLMHTLFLEFYRDWSLKRMAIECLEKETKAHMDILQSSDDSSVLLSFPANVREYTLNCRFFALVLFEFKKKLGRYIGIEASPKSTSGTPFVVEFNSEFFFHNNHYRPEIRWIAAADLVCEHETLASRQEEMSNNLTAVLEGGSSLSLTAFCQIGQAVLHYLLLGMTTTGLFYNFCVGVRSCRDPSLGFFLMDHPFAAGAVGFKYNLWTACKRTNLGRHYSALLQLVDKTEKEVAKEDRPTKFASLETTRTGTFTGAVGLQWGDRSKWLAEIEKMGLPEDYLEVTDARPEVLYERATTAEEVKLKVAEKMHSPGVTESLSSGNSVNRVIAASVYCLSQRVMTNTSEWLNTREGKPEKHSLLFHIKRASLLVEDTQTKLNPEQERLLFPLSEEYDRIRNNLKDLTSVSAQRIIDSRPIIQTRISIVETVKFLRCSPVDLVSDMWFGTTKVNMSRQALNEEWEQLTQILPWLCTSAAMTLERSPFNHHCQLRNFLSRMSPRGRMIHIVGAPIKRASGMSNLMTAIRDNFFPGYKLTDSFDQYSKEKADKAALLKHYMYMALTSPLKDEEIKSTVKEILIKCPTIGFSQGMKKSKLTNLAILQEWVQDGDDSRALRNIEASGSGVVGGYTRRQFSRIVDGVVTYHGDGEWCGSVEGVRVEVHVGMGPESGLTNFAQVTIDREMDAGDLIRFLKQWAAEHNVRNDEPGHMTLKPQIAGSRLYWLHKFKLTSGPVEKSIPIYYTRRKVYRSAPLPTSDPLRLHIRKRTINLQAKDGSYTTNVLSYTATDAEASDVVAQRIREDIDAADARGVDPDMSFLAREPSRSWFSMRRLNPQTVTSLLKATYDPNVREERVRLDKTKTKSLFRELTENSLRRAGVGLSDLGSLARLKDEDWDRPEATTKKAAPVDLSHLMCMVMDFDDELVAGPPILTWDDVKPQTQEAEEEEVNNPLEDYIESDVMGREEFEAFGAGRIRQDYSARFYEHPLLDAEIEGILRRFPAREVTVYLREKIALQSRKQDVERLNQLLGIPDKDVNYIEEEVEVGPAVMDVENLG</sequence>
<keyword evidence="12" id="KW-0460">Magnesium</keyword>
<evidence type="ECO:0000256" key="15">
    <source>
        <dbReference type="ARBA" id="ARBA00023211"/>
    </source>
</evidence>
<evidence type="ECO:0000256" key="4">
    <source>
        <dbReference type="ARBA" id="ARBA00004328"/>
    </source>
</evidence>
<accession>A0A0B5KRW0</accession>
<keyword evidence="8" id="KW-0808">Transferase</keyword>
<evidence type="ECO:0000256" key="16">
    <source>
        <dbReference type="ARBA" id="ARBA00030285"/>
    </source>
</evidence>
<dbReference type="GO" id="GO:0003968">
    <property type="term" value="F:RNA-directed RNA polymerase activity"/>
    <property type="evidence" value="ECO:0007669"/>
    <property type="project" value="UniProtKB-KW"/>
</dbReference>
<evidence type="ECO:0000313" key="23">
    <source>
        <dbReference type="Proteomes" id="UP000501963"/>
    </source>
</evidence>
<proteinExistence type="inferred from homology"/>
<comment type="cofactor">
    <cofactor evidence="2">
        <name>Mg(2+)</name>
        <dbReference type="ChEBI" id="CHEBI:18420"/>
    </cofactor>
</comment>
<gene>
    <name evidence="22" type="primary">L</name>
</gene>
<keyword evidence="23" id="KW-1185">Reference proteome</keyword>
<evidence type="ECO:0000259" key="21">
    <source>
        <dbReference type="PROSITE" id="PS50525"/>
    </source>
</evidence>
<comment type="function">
    <text evidence="20">RNA-dependent RNA polymerase, which is responsible for the replication and transcription of the viral RNA genome using antigenomic RNA as an intermediate. During transcription, synthesizes subgenomic RNAs and assures their capping by a cap-snatching mechanism, which involves the endonuclease activity cleaving the host capped pre-mRNAs. These short capped RNAs are then used as primers for viral transcription. The 3'-end of subgenomic mRNAs molecules are not polyadenylated. During replication, the polymerase binds the 5' and 3' vRNA extremities at distinct sites. In turn, significant conformational changes occur in the polymerase and in vRNA to initiate active RNA synthesis. As a consequence of the use of the same enzyme for both transcription and replication, these mechanisms need to be well coordinated.</text>
</comment>
<dbReference type="Pfam" id="PF12603">
    <property type="entry name" value="L_PA-C-like"/>
    <property type="match status" value="1"/>
</dbReference>
<keyword evidence="10" id="KW-0378">Hydrolase</keyword>